<sequence>MKRAVTLKMNDCLLRERESERAPSVCVSTLSQKERDVSGRTPCHVCSTYHVLVSWTLDGSDSLGFLHSRWMIGPLHCTGRLFLNDGHRTSRPFAWRLCHVKLC</sequence>
<evidence type="ECO:0000313" key="2">
    <source>
        <dbReference type="Proteomes" id="UP000811609"/>
    </source>
</evidence>
<dbReference type="AlphaFoldDB" id="A0A8T1NID1"/>
<protein>
    <submittedName>
        <fullName evidence="1">Uncharacterized protein</fullName>
    </submittedName>
</protein>
<evidence type="ECO:0000313" key="1">
    <source>
        <dbReference type="EMBL" id="KAG6629531.1"/>
    </source>
</evidence>
<dbReference type="EMBL" id="CM031822">
    <property type="protein sequence ID" value="KAG6629531.1"/>
    <property type="molecule type" value="Genomic_DNA"/>
</dbReference>
<dbReference type="Proteomes" id="UP000811609">
    <property type="component" value="Chromosome 14"/>
</dbReference>
<organism evidence="1 2">
    <name type="scientific">Carya illinoinensis</name>
    <name type="common">Pecan</name>
    <dbReference type="NCBI Taxonomy" id="32201"/>
    <lineage>
        <taxon>Eukaryota</taxon>
        <taxon>Viridiplantae</taxon>
        <taxon>Streptophyta</taxon>
        <taxon>Embryophyta</taxon>
        <taxon>Tracheophyta</taxon>
        <taxon>Spermatophyta</taxon>
        <taxon>Magnoliopsida</taxon>
        <taxon>eudicotyledons</taxon>
        <taxon>Gunneridae</taxon>
        <taxon>Pentapetalae</taxon>
        <taxon>rosids</taxon>
        <taxon>fabids</taxon>
        <taxon>Fagales</taxon>
        <taxon>Juglandaceae</taxon>
        <taxon>Carya</taxon>
    </lineage>
</organism>
<keyword evidence="2" id="KW-1185">Reference proteome</keyword>
<accession>A0A8T1NID1</accession>
<reference evidence="1" key="1">
    <citation type="submission" date="2020-12" db="EMBL/GenBank/DDBJ databases">
        <title>WGS assembly of Carya illinoinensis cv. Pawnee.</title>
        <authorList>
            <person name="Platts A."/>
            <person name="Shu S."/>
            <person name="Wright S."/>
            <person name="Barry K."/>
            <person name="Edger P."/>
            <person name="Pires J.C."/>
            <person name="Schmutz J."/>
        </authorList>
    </citation>
    <scope>NUCLEOTIDE SEQUENCE</scope>
    <source>
        <tissue evidence="1">Leaf</tissue>
    </source>
</reference>
<gene>
    <name evidence="1" type="ORF">CIPAW_14G090500</name>
</gene>
<name>A0A8T1NID1_CARIL</name>
<comment type="caution">
    <text evidence="1">The sequence shown here is derived from an EMBL/GenBank/DDBJ whole genome shotgun (WGS) entry which is preliminary data.</text>
</comment>
<proteinExistence type="predicted"/>